<accession>A0A9Q8YBK4</accession>
<dbReference type="EMBL" id="CP098808">
    <property type="protein sequence ID" value="USJ25546.1"/>
    <property type="molecule type" value="Genomic_DNA"/>
</dbReference>
<reference evidence="1" key="1">
    <citation type="submission" date="2022-06" db="EMBL/GenBank/DDBJ databases">
        <title>Physiological and biochemical characterization and genomic elucidation of a strain of the genus Ensifer adhaerens M8 that combines arsenic oxidation and chromium reduction.</title>
        <authorList>
            <person name="Li X."/>
            <person name="Yu c."/>
        </authorList>
    </citation>
    <scope>NUCLEOTIDE SEQUENCE</scope>
    <source>
        <strain evidence="1">M8</strain>
        <plasmid evidence="1">pA</plasmid>
    </source>
</reference>
<proteinExistence type="predicted"/>
<keyword evidence="1" id="KW-0614">Plasmid</keyword>
<protein>
    <submittedName>
        <fullName evidence="1">Uncharacterized protein</fullName>
    </submittedName>
</protein>
<sequence length="86" mass="9925">MHEPFRRALTVVIDRSPDKTEEVDFDRIGRASVMMRLPNRKKLADGNFLALTNLIESYGAAMIAKQERDCQALEEKVDRLLSFRET</sequence>
<evidence type="ECO:0000313" key="1">
    <source>
        <dbReference type="EMBL" id="USJ25546.1"/>
    </source>
</evidence>
<evidence type="ECO:0000313" key="2">
    <source>
        <dbReference type="Proteomes" id="UP001055460"/>
    </source>
</evidence>
<gene>
    <name evidence="1" type="ORF">NE863_23965</name>
</gene>
<dbReference type="RefSeq" id="WP_252160621.1">
    <property type="nucleotide sequence ID" value="NZ_CP098808.1"/>
</dbReference>
<organism evidence="1 2">
    <name type="scientific">Ensifer adhaerens</name>
    <name type="common">Sinorhizobium morelense</name>
    <dbReference type="NCBI Taxonomy" id="106592"/>
    <lineage>
        <taxon>Bacteria</taxon>
        <taxon>Pseudomonadati</taxon>
        <taxon>Pseudomonadota</taxon>
        <taxon>Alphaproteobacteria</taxon>
        <taxon>Hyphomicrobiales</taxon>
        <taxon>Rhizobiaceae</taxon>
        <taxon>Sinorhizobium/Ensifer group</taxon>
        <taxon>Ensifer</taxon>
    </lineage>
</organism>
<name>A0A9Q8YBK4_ENSAD</name>
<dbReference type="AlphaFoldDB" id="A0A9Q8YBK4"/>
<geneLocation type="plasmid" evidence="1 2">
    <name>pA</name>
</geneLocation>
<dbReference type="Proteomes" id="UP001055460">
    <property type="component" value="Plasmid pA"/>
</dbReference>